<comment type="caution">
    <text evidence="1">The sequence shown here is derived from an EMBL/GenBank/DDBJ whole genome shotgun (WGS) entry which is preliminary data.</text>
</comment>
<evidence type="ECO:0000313" key="2">
    <source>
        <dbReference type="Proteomes" id="UP000253647"/>
    </source>
</evidence>
<gene>
    <name evidence="1" type="ORF">DET61_1201</name>
</gene>
<evidence type="ECO:0000313" key="1">
    <source>
        <dbReference type="EMBL" id="RCW62879.1"/>
    </source>
</evidence>
<dbReference type="AlphaFoldDB" id="A0A368X5A5"/>
<accession>A0A368X5A5</accession>
<proteinExistence type="predicted"/>
<dbReference type="Proteomes" id="UP000253647">
    <property type="component" value="Unassembled WGS sequence"/>
</dbReference>
<dbReference type="RefSeq" id="WP_114435367.1">
    <property type="nucleotide sequence ID" value="NZ_QPJI01000020.1"/>
</dbReference>
<sequence length="72" mass="7990">MAEESLFEVVVGYANGFERAIAAFGLPPAELKEALLDANIEQCPSCKWWVDSFELLTDDDVIDGHCDNCRNP</sequence>
<organism evidence="1 2">
    <name type="scientific">Marinobacter nauticus</name>
    <name type="common">Marinobacter hydrocarbonoclasticus</name>
    <name type="synonym">Marinobacter aquaeolei</name>
    <dbReference type="NCBI Taxonomy" id="2743"/>
    <lineage>
        <taxon>Bacteria</taxon>
        <taxon>Pseudomonadati</taxon>
        <taxon>Pseudomonadota</taxon>
        <taxon>Gammaproteobacteria</taxon>
        <taxon>Pseudomonadales</taxon>
        <taxon>Marinobacteraceae</taxon>
        <taxon>Marinobacter</taxon>
    </lineage>
</organism>
<dbReference type="EMBL" id="QPJI01000020">
    <property type="protein sequence ID" value="RCW62879.1"/>
    <property type="molecule type" value="Genomic_DNA"/>
</dbReference>
<name>A0A368X5A5_MARNT</name>
<reference evidence="1 2" key="1">
    <citation type="submission" date="2018-07" db="EMBL/GenBank/DDBJ databases">
        <title>Freshwater and sediment microbial communities from various areas in North America, analyzing microbe dynamics in response to fracking.</title>
        <authorList>
            <person name="Lamendella R."/>
        </authorList>
    </citation>
    <scope>NUCLEOTIDE SEQUENCE [LARGE SCALE GENOMIC DNA]</scope>
    <source>
        <strain evidence="1 2">105B</strain>
    </source>
</reference>
<protein>
    <submittedName>
        <fullName evidence="1">Uncharacterized protein</fullName>
    </submittedName>
</protein>